<dbReference type="EMBL" id="CM042888">
    <property type="protein sequence ID" value="KAI4326353.1"/>
    <property type="molecule type" value="Genomic_DNA"/>
</dbReference>
<keyword evidence="2" id="KW-1185">Reference proteome</keyword>
<protein>
    <submittedName>
        <fullName evidence="1">Uncharacterized protein</fullName>
    </submittedName>
</protein>
<comment type="caution">
    <text evidence="1">The sequence shown here is derived from an EMBL/GenBank/DDBJ whole genome shotgun (WGS) entry which is preliminary data.</text>
</comment>
<reference evidence="2" key="1">
    <citation type="journal article" date="2023" name="Front. Plant Sci.">
        <title>Chromosomal-level genome assembly of Melastoma candidum provides insights into trichome evolution.</title>
        <authorList>
            <person name="Zhong Y."/>
            <person name="Wu W."/>
            <person name="Sun C."/>
            <person name="Zou P."/>
            <person name="Liu Y."/>
            <person name="Dai S."/>
            <person name="Zhou R."/>
        </authorList>
    </citation>
    <scope>NUCLEOTIDE SEQUENCE [LARGE SCALE GENOMIC DNA]</scope>
</reference>
<gene>
    <name evidence="1" type="ORF">MLD38_031677</name>
</gene>
<evidence type="ECO:0000313" key="2">
    <source>
        <dbReference type="Proteomes" id="UP001057402"/>
    </source>
</evidence>
<accession>A0ACB9MPV8</accession>
<name>A0ACB9MPV8_9MYRT</name>
<sequence>MTNPGGLRSSFARIFLRSLSRINSGRVSSSRGRTLPKHRSISIAAYASMASAVGTRRAWSREVLRRIRRGGARRASRRTSEFPVGRKGRKEPGNGKKLKKEAGDGNEGSSIQGMRKKLRRLVPGGEGMEFHRLLAETAHYIKCLKTQVGVMRSIADYYTPV</sequence>
<dbReference type="Proteomes" id="UP001057402">
    <property type="component" value="Chromosome 9"/>
</dbReference>
<proteinExistence type="predicted"/>
<organism evidence="1 2">
    <name type="scientific">Melastoma candidum</name>
    <dbReference type="NCBI Taxonomy" id="119954"/>
    <lineage>
        <taxon>Eukaryota</taxon>
        <taxon>Viridiplantae</taxon>
        <taxon>Streptophyta</taxon>
        <taxon>Embryophyta</taxon>
        <taxon>Tracheophyta</taxon>
        <taxon>Spermatophyta</taxon>
        <taxon>Magnoliopsida</taxon>
        <taxon>eudicotyledons</taxon>
        <taxon>Gunneridae</taxon>
        <taxon>Pentapetalae</taxon>
        <taxon>rosids</taxon>
        <taxon>malvids</taxon>
        <taxon>Myrtales</taxon>
        <taxon>Melastomataceae</taxon>
        <taxon>Melastomatoideae</taxon>
        <taxon>Melastomateae</taxon>
        <taxon>Melastoma</taxon>
    </lineage>
</organism>
<evidence type="ECO:0000313" key="1">
    <source>
        <dbReference type="EMBL" id="KAI4326353.1"/>
    </source>
</evidence>